<reference evidence="1" key="1">
    <citation type="journal article" date="2020" name="Stud. Mycol.">
        <title>101 Dothideomycetes genomes: a test case for predicting lifestyles and emergence of pathogens.</title>
        <authorList>
            <person name="Haridas S."/>
            <person name="Albert R."/>
            <person name="Binder M."/>
            <person name="Bloem J."/>
            <person name="Labutti K."/>
            <person name="Salamov A."/>
            <person name="Andreopoulos B."/>
            <person name="Baker S."/>
            <person name="Barry K."/>
            <person name="Bills G."/>
            <person name="Bluhm B."/>
            <person name="Cannon C."/>
            <person name="Castanera R."/>
            <person name="Culley D."/>
            <person name="Daum C."/>
            <person name="Ezra D."/>
            <person name="Gonzalez J."/>
            <person name="Henrissat B."/>
            <person name="Kuo A."/>
            <person name="Liang C."/>
            <person name="Lipzen A."/>
            <person name="Lutzoni F."/>
            <person name="Magnuson J."/>
            <person name="Mondo S."/>
            <person name="Nolan M."/>
            <person name="Ohm R."/>
            <person name="Pangilinan J."/>
            <person name="Park H.-J."/>
            <person name="Ramirez L."/>
            <person name="Alfaro M."/>
            <person name="Sun H."/>
            <person name="Tritt A."/>
            <person name="Yoshinaga Y."/>
            <person name="Zwiers L.-H."/>
            <person name="Turgeon B."/>
            <person name="Goodwin S."/>
            <person name="Spatafora J."/>
            <person name="Crous P."/>
            <person name="Grigoriev I."/>
        </authorList>
    </citation>
    <scope>NUCLEOTIDE SEQUENCE</scope>
    <source>
        <strain evidence="1">HMLAC05119</strain>
    </source>
</reference>
<keyword evidence="2" id="KW-1185">Reference proteome</keyword>
<dbReference type="OrthoDB" id="3262926at2759"/>
<evidence type="ECO:0000313" key="2">
    <source>
        <dbReference type="Proteomes" id="UP000800096"/>
    </source>
</evidence>
<proteinExistence type="predicted"/>
<name>A0A6A5R3G1_AMPQU</name>
<sequence length="259" mass="29343">MESTPRVNGEMTVCFTPLCALGFLVRRKLTREEEQREELVNHSVTGRWGNPQAQWNVGRLESTSNGFEQTFFCTCGSVEIAIYRQLRDMKIQYDAISQAVNTDRFWSDRGTQDTQSTFVKFWAHLAKKSTTQRQSSPHRKLGNTMDYSDDLGQEATDGLCELSDPTSSIHMSCTIKLSPDAEDTLQLVNKKRESTRITIHPSPNNIDHLFRLPDPITPIILVAAGILPPQHRFVHGESEDGIAQFIVESYARGAKRIMR</sequence>
<accession>A0A6A5R3G1</accession>
<protein>
    <submittedName>
        <fullName evidence="1">Uncharacterized protein</fullName>
    </submittedName>
</protein>
<dbReference type="EMBL" id="ML979132">
    <property type="protein sequence ID" value="KAF1921336.1"/>
    <property type="molecule type" value="Genomic_DNA"/>
</dbReference>
<organism evidence="1 2">
    <name type="scientific">Ampelomyces quisqualis</name>
    <name type="common">Powdery mildew agent</name>
    <dbReference type="NCBI Taxonomy" id="50730"/>
    <lineage>
        <taxon>Eukaryota</taxon>
        <taxon>Fungi</taxon>
        <taxon>Dikarya</taxon>
        <taxon>Ascomycota</taxon>
        <taxon>Pezizomycotina</taxon>
        <taxon>Dothideomycetes</taxon>
        <taxon>Pleosporomycetidae</taxon>
        <taxon>Pleosporales</taxon>
        <taxon>Pleosporineae</taxon>
        <taxon>Phaeosphaeriaceae</taxon>
        <taxon>Ampelomyces</taxon>
    </lineage>
</organism>
<evidence type="ECO:0000313" key="1">
    <source>
        <dbReference type="EMBL" id="KAF1921336.1"/>
    </source>
</evidence>
<dbReference type="AlphaFoldDB" id="A0A6A5R3G1"/>
<dbReference type="Proteomes" id="UP000800096">
    <property type="component" value="Unassembled WGS sequence"/>
</dbReference>
<gene>
    <name evidence="1" type="ORF">BDU57DRAFT_592178</name>
</gene>